<keyword evidence="6" id="KW-0479">Metal-binding</keyword>
<sequence length="385" mass="39525">MSPRVYLDWNATTPLRREAREAMAAAWEIQGNPSSVHAEGRQARRLVEDARASISGAVGAQPGNVVFTSGGTEANVLALTPGLRRGAGLPVKRLLVSAIEHASVLAGGRFPAEAIGSIGVTRSGLLDLDGLRAVLEGGSPALVSIMLANNETGAVQPVKETGEIVHAAGGLLHVDAIQAFGKISFDINAINADLVTVSAHKIGGPKGVGALILAEGLLGFEALLRGGGQERGHRAGTENVAGIAGFGAAAKAAMGALEADAVRVESLRNRLENGLRQTLGGIVFSEDAPRLPNTTLFTVPGLKAETAVIGFDLAGIAVSSGSACSSGKVQPSHVLQAMGFGPELAQGAVRLSLGWSTSDADIDRCLEAWRKLAGTLLRGKRRNTA</sequence>
<name>A0A1M5Q2S5_9BRAD</name>
<evidence type="ECO:0000256" key="4">
    <source>
        <dbReference type="ARBA" id="ARBA00013558"/>
    </source>
</evidence>
<dbReference type="PANTHER" id="PTHR11601:SF34">
    <property type="entry name" value="CYSTEINE DESULFURASE"/>
    <property type="match status" value="1"/>
</dbReference>
<dbReference type="PIRSF" id="PIRSF005572">
    <property type="entry name" value="NifS"/>
    <property type="match status" value="1"/>
</dbReference>
<feature type="domain" description="Aminotransferase class V" evidence="11">
    <location>
        <begin position="5"/>
        <end position="364"/>
    </location>
</feature>
<dbReference type="SUPFAM" id="SSF53383">
    <property type="entry name" value="PLP-dependent transferases"/>
    <property type="match status" value="1"/>
</dbReference>
<comment type="function">
    <text evidence="2">Catalyzes the removal of elemental sulfur atoms from cysteine to produce alanine. Seems to participate in the biosynthesis of the nitrogenase metalloclusters by providing the inorganic sulfur required for the Fe-S core formation.</text>
</comment>
<dbReference type="RefSeq" id="WP_079602586.1">
    <property type="nucleotide sequence ID" value="NZ_LT670817.1"/>
</dbReference>
<protein>
    <recommendedName>
        <fullName evidence="4">Cysteine desulfurase</fullName>
    </recommendedName>
</protein>
<dbReference type="InterPro" id="IPR015422">
    <property type="entry name" value="PyrdxlP-dep_Trfase_small"/>
</dbReference>
<dbReference type="AlphaFoldDB" id="A0A1M5Q2S5"/>
<dbReference type="Proteomes" id="UP000189796">
    <property type="component" value="Chromosome I"/>
</dbReference>
<evidence type="ECO:0000256" key="10">
    <source>
        <dbReference type="ARBA" id="ARBA00050776"/>
    </source>
</evidence>
<dbReference type="InterPro" id="IPR000192">
    <property type="entry name" value="Aminotrans_V_dom"/>
</dbReference>
<dbReference type="GO" id="GO:0031071">
    <property type="term" value="F:cysteine desulfurase activity"/>
    <property type="evidence" value="ECO:0007669"/>
    <property type="project" value="UniProtKB-EC"/>
</dbReference>
<comment type="similarity">
    <text evidence="3">Belongs to the class-V pyridoxal-phosphate-dependent aminotransferase family. NifS/IscS subfamily.</text>
</comment>
<dbReference type="GO" id="GO:0046872">
    <property type="term" value="F:metal ion binding"/>
    <property type="evidence" value="ECO:0007669"/>
    <property type="project" value="UniProtKB-KW"/>
</dbReference>
<proteinExistence type="inferred from homology"/>
<dbReference type="InterPro" id="IPR015424">
    <property type="entry name" value="PyrdxlP-dep_Trfase"/>
</dbReference>
<dbReference type="Gene3D" id="3.90.1150.10">
    <property type="entry name" value="Aspartate Aminotransferase, domain 1"/>
    <property type="match status" value="1"/>
</dbReference>
<evidence type="ECO:0000256" key="2">
    <source>
        <dbReference type="ARBA" id="ARBA00003120"/>
    </source>
</evidence>
<evidence type="ECO:0000256" key="9">
    <source>
        <dbReference type="ARBA" id="ARBA00023014"/>
    </source>
</evidence>
<evidence type="ECO:0000313" key="12">
    <source>
        <dbReference type="EMBL" id="SHH08206.1"/>
    </source>
</evidence>
<dbReference type="InterPro" id="IPR015421">
    <property type="entry name" value="PyrdxlP-dep_Trfase_major"/>
</dbReference>
<organism evidence="12 13">
    <name type="scientific">Bradyrhizobium erythrophlei</name>
    <dbReference type="NCBI Taxonomy" id="1437360"/>
    <lineage>
        <taxon>Bacteria</taxon>
        <taxon>Pseudomonadati</taxon>
        <taxon>Pseudomonadota</taxon>
        <taxon>Alphaproteobacteria</taxon>
        <taxon>Hyphomicrobiales</taxon>
        <taxon>Nitrobacteraceae</taxon>
        <taxon>Bradyrhizobium</taxon>
    </lineage>
</organism>
<keyword evidence="5" id="KW-0808">Transferase</keyword>
<dbReference type="EMBL" id="LT670817">
    <property type="protein sequence ID" value="SHH08206.1"/>
    <property type="molecule type" value="Genomic_DNA"/>
</dbReference>
<keyword evidence="8" id="KW-0408">Iron</keyword>
<accession>A0A1M5Q2S5</accession>
<dbReference type="Gene3D" id="1.10.260.50">
    <property type="match status" value="1"/>
</dbReference>
<evidence type="ECO:0000256" key="7">
    <source>
        <dbReference type="ARBA" id="ARBA00022898"/>
    </source>
</evidence>
<evidence type="ECO:0000256" key="5">
    <source>
        <dbReference type="ARBA" id="ARBA00022679"/>
    </source>
</evidence>
<dbReference type="OrthoDB" id="9808002at2"/>
<keyword evidence="7" id="KW-0663">Pyridoxal phosphate</keyword>
<reference evidence="12 13" key="1">
    <citation type="submission" date="2016-11" db="EMBL/GenBank/DDBJ databases">
        <authorList>
            <person name="Jaros S."/>
            <person name="Januszkiewicz K."/>
            <person name="Wedrychowicz H."/>
        </authorList>
    </citation>
    <scope>NUCLEOTIDE SEQUENCE [LARGE SCALE GENOMIC DNA]</scope>
    <source>
        <strain evidence="12 13">GAS138</strain>
    </source>
</reference>
<dbReference type="GO" id="GO:0051536">
    <property type="term" value="F:iron-sulfur cluster binding"/>
    <property type="evidence" value="ECO:0007669"/>
    <property type="project" value="UniProtKB-KW"/>
</dbReference>
<gene>
    <name evidence="12" type="ORF">SAMN05443248_3617</name>
</gene>
<comment type="catalytic activity">
    <reaction evidence="10">
        <text>(sulfur carrier)-H + L-cysteine = (sulfur carrier)-SH + L-alanine</text>
        <dbReference type="Rhea" id="RHEA:43892"/>
        <dbReference type="Rhea" id="RHEA-COMP:14737"/>
        <dbReference type="Rhea" id="RHEA-COMP:14739"/>
        <dbReference type="ChEBI" id="CHEBI:29917"/>
        <dbReference type="ChEBI" id="CHEBI:35235"/>
        <dbReference type="ChEBI" id="CHEBI:57972"/>
        <dbReference type="ChEBI" id="CHEBI:64428"/>
        <dbReference type="EC" id="2.8.1.7"/>
    </reaction>
</comment>
<evidence type="ECO:0000313" key="13">
    <source>
        <dbReference type="Proteomes" id="UP000189796"/>
    </source>
</evidence>
<evidence type="ECO:0000256" key="6">
    <source>
        <dbReference type="ARBA" id="ARBA00022723"/>
    </source>
</evidence>
<evidence type="ECO:0000259" key="11">
    <source>
        <dbReference type="Pfam" id="PF00266"/>
    </source>
</evidence>
<evidence type="ECO:0000256" key="1">
    <source>
        <dbReference type="ARBA" id="ARBA00001933"/>
    </source>
</evidence>
<keyword evidence="9" id="KW-0411">Iron-sulfur</keyword>
<dbReference type="InterPro" id="IPR016454">
    <property type="entry name" value="Cysteine_dSase"/>
</dbReference>
<dbReference type="Gene3D" id="3.40.640.10">
    <property type="entry name" value="Type I PLP-dependent aspartate aminotransferase-like (Major domain)"/>
    <property type="match status" value="1"/>
</dbReference>
<evidence type="ECO:0000256" key="8">
    <source>
        <dbReference type="ARBA" id="ARBA00023004"/>
    </source>
</evidence>
<comment type="cofactor">
    <cofactor evidence="1">
        <name>pyridoxal 5'-phosphate</name>
        <dbReference type="ChEBI" id="CHEBI:597326"/>
    </cofactor>
</comment>
<dbReference type="Pfam" id="PF00266">
    <property type="entry name" value="Aminotran_5"/>
    <property type="match status" value="1"/>
</dbReference>
<dbReference type="PANTHER" id="PTHR11601">
    <property type="entry name" value="CYSTEINE DESULFURYLASE FAMILY MEMBER"/>
    <property type="match status" value="1"/>
</dbReference>
<evidence type="ECO:0000256" key="3">
    <source>
        <dbReference type="ARBA" id="ARBA00006490"/>
    </source>
</evidence>